<evidence type="ECO:0008006" key="4">
    <source>
        <dbReference type="Google" id="ProtNLM"/>
    </source>
</evidence>
<protein>
    <recommendedName>
        <fullName evidence="4">Cadherin domain-containing protein</fullName>
    </recommendedName>
</protein>
<gene>
    <name evidence="2" type="ORF">PMAYCL1PPCAC_19658</name>
</gene>
<keyword evidence="3" id="KW-1185">Reference proteome</keyword>
<proteinExistence type="predicted"/>
<feature type="compositionally biased region" description="Low complexity" evidence="1">
    <location>
        <begin position="1"/>
        <end position="11"/>
    </location>
</feature>
<evidence type="ECO:0000313" key="3">
    <source>
        <dbReference type="Proteomes" id="UP001328107"/>
    </source>
</evidence>
<comment type="caution">
    <text evidence="2">The sequence shown here is derived from an EMBL/GenBank/DDBJ whole genome shotgun (WGS) entry which is preliminary data.</text>
</comment>
<organism evidence="2 3">
    <name type="scientific">Pristionchus mayeri</name>
    <dbReference type="NCBI Taxonomy" id="1317129"/>
    <lineage>
        <taxon>Eukaryota</taxon>
        <taxon>Metazoa</taxon>
        <taxon>Ecdysozoa</taxon>
        <taxon>Nematoda</taxon>
        <taxon>Chromadorea</taxon>
        <taxon>Rhabditida</taxon>
        <taxon>Rhabditina</taxon>
        <taxon>Diplogasteromorpha</taxon>
        <taxon>Diplogasteroidea</taxon>
        <taxon>Neodiplogasteridae</taxon>
        <taxon>Pristionchus</taxon>
    </lineage>
</organism>
<evidence type="ECO:0000313" key="2">
    <source>
        <dbReference type="EMBL" id="GMR49463.1"/>
    </source>
</evidence>
<feature type="non-terminal residue" evidence="2">
    <location>
        <position position="1"/>
    </location>
</feature>
<sequence length="137" mass="14926">PSFSSSSSTIRTRGEGRSTTRKLVVHSSSPTSSGPPFAFSHSIYTASMPEEKSKNGALVHMKPENLQTNGKDGERLPFDINENTGQLAMFRAGREEAKGYDLVVKAFDRASNEVASAKIHVDIVEENIIPISRTAFI</sequence>
<dbReference type="AlphaFoldDB" id="A0AAN5CRU9"/>
<evidence type="ECO:0000256" key="1">
    <source>
        <dbReference type="SAM" id="MobiDB-lite"/>
    </source>
</evidence>
<dbReference type="CDD" id="cd11304">
    <property type="entry name" value="Cadherin_repeat"/>
    <property type="match status" value="1"/>
</dbReference>
<dbReference type="Gene3D" id="2.60.40.60">
    <property type="entry name" value="Cadherins"/>
    <property type="match status" value="1"/>
</dbReference>
<dbReference type="Proteomes" id="UP001328107">
    <property type="component" value="Unassembled WGS sequence"/>
</dbReference>
<feature type="region of interest" description="Disordered" evidence="1">
    <location>
        <begin position="1"/>
        <end position="40"/>
    </location>
</feature>
<accession>A0AAN5CRU9</accession>
<dbReference type="EMBL" id="BTRK01000004">
    <property type="protein sequence ID" value="GMR49463.1"/>
    <property type="molecule type" value="Genomic_DNA"/>
</dbReference>
<name>A0AAN5CRU9_9BILA</name>
<reference evidence="3" key="1">
    <citation type="submission" date="2022-10" db="EMBL/GenBank/DDBJ databases">
        <title>Genome assembly of Pristionchus species.</title>
        <authorList>
            <person name="Yoshida K."/>
            <person name="Sommer R.J."/>
        </authorList>
    </citation>
    <scope>NUCLEOTIDE SEQUENCE [LARGE SCALE GENOMIC DNA]</scope>
    <source>
        <strain evidence="3">RS5460</strain>
    </source>
</reference>